<dbReference type="InterPro" id="IPR039914">
    <property type="entry name" value="SRP9-like"/>
</dbReference>
<organism evidence="2 3">
    <name type="scientific">Bursaphelenchus okinawaensis</name>
    <dbReference type="NCBI Taxonomy" id="465554"/>
    <lineage>
        <taxon>Eukaryota</taxon>
        <taxon>Metazoa</taxon>
        <taxon>Ecdysozoa</taxon>
        <taxon>Nematoda</taxon>
        <taxon>Chromadorea</taxon>
        <taxon>Rhabditida</taxon>
        <taxon>Tylenchina</taxon>
        <taxon>Tylenchomorpha</taxon>
        <taxon>Aphelenchoidea</taxon>
        <taxon>Aphelenchoididae</taxon>
        <taxon>Bursaphelenchus</taxon>
    </lineage>
</organism>
<evidence type="ECO:0000256" key="1">
    <source>
        <dbReference type="ARBA" id="ARBA00023135"/>
    </source>
</evidence>
<dbReference type="GO" id="GO:0006614">
    <property type="term" value="P:SRP-dependent cotranslational protein targeting to membrane"/>
    <property type="evidence" value="ECO:0007669"/>
    <property type="project" value="InterPro"/>
</dbReference>
<gene>
    <name evidence="2" type="ORF">BOKJ2_LOCUS7128</name>
</gene>
<protein>
    <recommendedName>
        <fullName evidence="4">Signal recognition particle 9 kDa protein</fullName>
    </recommendedName>
</protein>
<dbReference type="PANTHER" id="PTHR12834">
    <property type="entry name" value="SIGNAL RECOGNITION PARTICLE 9 KDA PROTEIN"/>
    <property type="match status" value="1"/>
</dbReference>
<dbReference type="GO" id="GO:0008312">
    <property type="term" value="F:7S RNA binding"/>
    <property type="evidence" value="ECO:0007669"/>
    <property type="project" value="InterPro"/>
</dbReference>
<dbReference type="Proteomes" id="UP000783686">
    <property type="component" value="Unassembled WGS sequence"/>
</dbReference>
<keyword evidence="1" id="KW-0687">Ribonucleoprotein</keyword>
<sequence>MTETIKSGTYDNFDAFSKDAKTILNASPDKYRLVLKPVQKDGKIQVKITNDRTCIQYVVSTTADFKKLEVLTSAVMQQNTTKSE</sequence>
<evidence type="ECO:0008006" key="4">
    <source>
        <dbReference type="Google" id="ProtNLM"/>
    </source>
</evidence>
<evidence type="ECO:0000313" key="3">
    <source>
        <dbReference type="Proteomes" id="UP000614601"/>
    </source>
</evidence>
<dbReference type="PANTHER" id="PTHR12834:SF12">
    <property type="entry name" value="SIGNAL RECOGNITION PARTICLE 9 KDA PROTEIN"/>
    <property type="match status" value="1"/>
</dbReference>
<accession>A0A811KR53</accession>
<proteinExistence type="predicted"/>
<dbReference type="Gene3D" id="3.30.720.10">
    <property type="entry name" value="Signal recognition particle alu RNA binding heterodimer, srp9/1"/>
    <property type="match status" value="1"/>
</dbReference>
<dbReference type="GO" id="GO:0005786">
    <property type="term" value="C:signal recognition particle, endoplasmic reticulum targeting"/>
    <property type="evidence" value="ECO:0007669"/>
    <property type="project" value="UniProtKB-KW"/>
</dbReference>
<keyword evidence="1" id="KW-0733">Signal recognition particle</keyword>
<evidence type="ECO:0000313" key="2">
    <source>
        <dbReference type="EMBL" id="CAD5217519.1"/>
    </source>
</evidence>
<dbReference type="AlphaFoldDB" id="A0A811KR53"/>
<dbReference type="OrthoDB" id="360923at2759"/>
<keyword evidence="3" id="KW-1185">Reference proteome</keyword>
<dbReference type="Proteomes" id="UP000614601">
    <property type="component" value="Unassembled WGS sequence"/>
</dbReference>
<reference evidence="2" key="1">
    <citation type="submission" date="2020-09" db="EMBL/GenBank/DDBJ databases">
        <authorList>
            <person name="Kikuchi T."/>
        </authorList>
    </citation>
    <scope>NUCLEOTIDE SEQUENCE</scope>
    <source>
        <strain evidence="2">SH1</strain>
    </source>
</reference>
<dbReference type="EMBL" id="CAJFCW020000003">
    <property type="protein sequence ID" value="CAG9107942.1"/>
    <property type="molecule type" value="Genomic_DNA"/>
</dbReference>
<dbReference type="EMBL" id="CAJFDH010000003">
    <property type="protein sequence ID" value="CAD5217519.1"/>
    <property type="molecule type" value="Genomic_DNA"/>
</dbReference>
<comment type="caution">
    <text evidence="2">The sequence shown here is derived from an EMBL/GenBank/DDBJ whole genome shotgun (WGS) entry which is preliminary data.</text>
</comment>
<dbReference type="InterPro" id="IPR009018">
    <property type="entry name" value="Signal_recog_particle_SRP9/14"/>
</dbReference>
<name>A0A811KR53_9BILA</name>
<dbReference type="SUPFAM" id="SSF54762">
    <property type="entry name" value="Signal recognition particle alu RNA binding heterodimer, SRP9/14"/>
    <property type="match status" value="1"/>
</dbReference>